<evidence type="ECO:0000256" key="13">
    <source>
        <dbReference type="ARBA" id="ARBA00024417"/>
    </source>
</evidence>
<gene>
    <name evidence="24" type="ORF">FDP41_003082</name>
</gene>
<dbReference type="FunFam" id="3.40.50.300:FF:000657">
    <property type="entry name" value="Probable ATP-dependent RNA helicase DDX41"/>
    <property type="match status" value="1"/>
</dbReference>
<dbReference type="GO" id="GO:0016787">
    <property type="term" value="F:hydrolase activity"/>
    <property type="evidence" value="ECO:0007669"/>
    <property type="project" value="UniProtKB-KW"/>
</dbReference>
<feature type="compositionally biased region" description="Basic and acidic residues" evidence="20">
    <location>
        <begin position="35"/>
        <end position="63"/>
    </location>
</feature>
<dbReference type="VEuPathDB" id="AmoebaDB:NF0031140"/>
<keyword evidence="25" id="KW-1185">Reference proteome</keyword>
<sequence length="611" mass="69340">MIHLGKNDLSLHPWKKLQRKKNKDIEEEEKPVFVPKKERKMDITLRMQNEKPNQDSSEDDHAQSFKNLATINIVDPLELIDKKEIEDIKSEYMEKKAARRRKQRTNEKTKISFEWDEKDDTTDKTSIINTISSSANASKKPTPKKTKEEDERNWREKKIHEMTDRDWRIFREDFDIVVKGGKVPNPIRSWEETTLLPLEILNALTDLKFSEPTPVQMQCIPIAMAGLDLVGLAQTGSGKTAAYIIPLLCQIAKYPRLDDVRSKDGPYGLILVPARELAEQIEKEANKFARQFDFRVRAIIGGVSIEKQSRLMREGCEILVATPGRLIDCLNNSIIVLNQCHHVVLDEADKMIEMNFEKDVNTILDTIPPNISRQTLLFSATMPPQVENIATKYLKRRVTVAIGEVGQAVERIEQEVVWAKSDHSKRNLLVEILSEAEPPIIIFCNLKKEVDALASFIANVGFKVTTLHGSKTQDQRNKSLEAFKSGKFDIMIATDVLGRGIHISGVTLVINYSLPKTIDTYTHRIGRTGRAGRTGKAISFLTNEDTEIMYPLKKMLEDTKNMVPDELAKHPLAAQKPEKKKGGDQQRGGASSSAGEDVYMQQQDEDQVMQE</sequence>
<keyword evidence="2" id="KW-0396">Initiation factor</keyword>
<dbReference type="RefSeq" id="XP_044562473.1">
    <property type="nucleotide sequence ID" value="XM_044706347.1"/>
</dbReference>
<evidence type="ECO:0000256" key="18">
    <source>
        <dbReference type="PROSITE-ProRule" id="PRU00552"/>
    </source>
</evidence>
<dbReference type="InterPro" id="IPR001650">
    <property type="entry name" value="Helicase_C-like"/>
</dbReference>
<dbReference type="EMBL" id="VFQX01000033">
    <property type="protein sequence ID" value="KAF0977760.1"/>
    <property type="molecule type" value="Genomic_DNA"/>
</dbReference>
<dbReference type="InterPro" id="IPR014014">
    <property type="entry name" value="RNA_helicase_DEAD_Q_motif"/>
</dbReference>
<keyword evidence="4 19" id="KW-0547">Nucleotide-binding</keyword>
<keyword evidence="7 19" id="KW-0347">Helicase</keyword>
<dbReference type="PROSITE" id="PS00039">
    <property type="entry name" value="DEAD_ATP_HELICASE"/>
    <property type="match status" value="1"/>
</dbReference>
<evidence type="ECO:0000256" key="9">
    <source>
        <dbReference type="ARBA" id="ARBA00022840"/>
    </source>
</evidence>
<dbReference type="Pfam" id="PF00271">
    <property type="entry name" value="Helicase_C"/>
    <property type="match status" value="1"/>
</dbReference>
<dbReference type="GO" id="GO:0003743">
    <property type="term" value="F:translation initiation factor activity"/>
    <property type="evidence" value="ECO:0007669"/>
    <property type="project" value="UniProtKB-KW"/>
</dbReference>
<comment type="function">
    <text evidence="14">ATP-dependent RNA helicase which is a subunit of the eIF4F complex involved in cap recognition and is required for mRNA binding to ribosome. In the current model of translation initiation, eIF4A unwinds RNA secondary structures in the 5'-UTR of mRNAs which is necessary to allow efficient binding of the small ribosomal subunit, and subsequent scanning for the initiator codon.</text>
</comment>
<dbReference type="InterPro" id="IPR000629">
    <property type="entry name" value="RNA-helicase_DEAD-box_CS"/>
</dbReference>
<evidence type="ECO:0000259" key="23">
    <source>
        <dbReference type="PROSITE" id="PS51195"/>
    </source>
</evidence>
<feature type="domain" description="Helicase ATP-binding" evidence="21">
    <location>
        <begin position="220"/>
        <end position="400"/>
    </location>
</feature>
<feature type="compositionally biased region" description="Basic residues" evidence="20">
    <location>
        <begin position="13"/>
        <end position="22"/>
    </location>
</feature>
<dbReference type="VEuPathDB" id="AmoebaDB:NfTy_058800"/>
<feature type="domain" description="DEAD-box RNA helicase Q" evidence="23">
    <location>
        <begin position="189"/>
        <end position="217"/>
    </location>
</feature>
<evidence type="ECO:0000256" key="11">
    <source>
        <dbReference type="ARBA" id="ARBA00022917"/>
    </source>
</evidence>
<evidence type="ECO:0000259" key="22">
    <source>
        <dbReference type="PROSITE" id="PS51194"/>
    </source>
</evidence>
<name>A0A6A5BVH8_NAEFO</name>
<evidence type="ECO:0000256" key="5">
    <source>
        <dbReference type="ARBA" id="ARBA00022771"/>
    </source>
</evidence>
<dbReference type="OMA" id="IFINYKR"/>
<evidence type="ECO:0000256" key="17">
    <source>
        <dbReference type="ARBA" id="ARBA00047984"/>
    </source>
</evidence>
<dbReference type="PROSITE" id="PS51192">
    <property type="entry name" value="HELICASE_ATP_BIND_1"/>
    <property type="match status" value="1"/>
</dbReference>
<evidence type="ECO:0000256" key="8">
    <source>
        <dbReference type="ARBA" id="ARBA00022833"/>
    </source>
</evidence>
<evidence type="ECO:0000256" key="16">
    <source>
        <dbReference type="ARBA" id="ARBA00030297"/>
    </source>
</evidence>
<evidence type="ECO:0000313" key="25">
    <source>
        <dbReference type="Proteomes" id="UP000444721"/>
    </source>
</evidence>
<evidence type="ECO:0000256" key="15">
    <source>
        <dbReference type="ARBA" id="ARBA00025917"/>
    </source>
</evidence>
<feature type="region of interest" description="Disordered" evidence="20">
    <location>
        <begin position="127"/>
        <end position="155"/>
    </location>
</feature>
<evidence type="ECO:0000256" key="14">
    <source>
        <dbReference type="ARBA" id="ARBA00024769"/>
    </source>
</evidence>
<evidence type="ECO:0000313" key="24">
    <source>
        <dbReference type="EMBL" id="KAF0977760.1"/>
    </source>
</evidence>
<dbReference type="AlphaFoldDB" id="A0A6A5BVH8"/>
<dbReference type="SUPFAM" id="SSF52540">
    <property type="entry name" value="P-loop containing nucleoside triphosphate hydrolases"/>
    <property type="match status" value="1"/>
</dbReference>
<evidence type="ECO:0000256" key="7">
    <source>
        <dbReference type="ARBA" id="ARBA00022806"/>
    </source>
</evidence>
<dbReference type="InterPro" id="IPR027417">
    <property type="entry name" value="P-loop_NTPase"/>
</dbReference>
<proteinExistence type="inferred from homology"/>
<keyword evidence="9 19" id="KW-0067">ATP-binding</keyword>
<feature type="short sequence motif" description="Q motif" evidence="18">
    <location>
        <begin position="189"/>
        <end position="217"/>
    </location>
</feature>
<comment type="catalytic activity">
    <reaction evidence="17">
        <text>ATP + H2O = ADP + phosphate + H(+)</text>
        <dbReference type="Rhea" id="RHEA:13065"/>
        <dbReference type="ChEBI" id="CHEBI:15377"/>
        <dbReference type="ChEBI" id="CHEBI:15378"/>
        <dbReference type="ChEBI" id="CHEBI:30616"/>
        <dbReference type="ChEBI" id="CHEBI:43474"/>
        <dbReference type="ChEBI" id="CHEBI:456216"/>
        <dbReference type="EC" id="3.6.4.13"/>
    </reaction>
</comment>
<comment type="subunit">
    <text evidence="15">eIF4F is a multi-subunit complex, the composition of which varies with external and internal environmental conditions. It is composed of at least EIF4A, EIF4E and EIF4G.</text>
</comment>
<evidence type="ECO:0000256" key="19">
    <source>
        <dbReference type="RuleBase" id="RU000492"/>
    </source>
</evidence>
<feature type="compositionally biased region" description="Basic and acidic residues" evidence="20">
    <location>
        <begin position="145"/>
        <end position="155"/>
    </location>
</feature>
<keyword evidence="10" id="KW-0694">RNA-binding</keyword>
<dbReference type="GO" id="GO:0005737">
    <property type="term" value="C:cytoplasm"/>
    <property type="evidence" value="ECO:0007669"/>
    <property type="project" value="UniProtKB-ARBA"/>
</dbReference>
<keyword evidence="5" id="KW-0863">Zinc-finger</keyword>
<keyword evidence="8" id="KW-0862">Zinc</keyword>
<comment type="caution">
    <text evidence="24">The sequence shown here is derived from an EMBL/GenBank/DDBJ whole genome shotgun (WGS) entry which is preliminary data.</text>
</comment>
<evidence type="ECO:0000256" key="4">
    <source>
        <dbReference type="ARBA" id="ARBA00022741"/>
    </source>
</evidence>
<dbReference type="PROSITE" id="PS51195">
    <property type="entry name" value="Q_MOTIF"/>
    <property type="match status" value="1"/>
</dbReference>
<accession>A0A6A5BVH8</accession>
<keyword evidence="11" id="KW-0648">Protein biosynthesis</keyword>
<dbReference type="GO" id="GO:0003723">
    <property type="term" value="F:RNA binding"/>
    <property type="evidence" value="ECO:0007669"/>
    <property type="project" value="UniProtKB-KW"/>
</dbReference>
<dbReference type="VEuPathDB" id="AmoebaDB:FDP41_003082"/>
<evidence type="ECO:0000256" key="3">
    <source>
        <dbReference type="ARBA" id="ARBA00022723"/>
    </source>
</evidence>
<keyword evidence="6 19" id="KW-0378">Hydrolase</keyword>
<dbReference type="Proteomes" id="UP000444721">
    <property type="component" value="Unassembled WGS sequence"/>
</dbReference>
<keyword evidence="3" id="KW-0479">Metal-binding</keyword>
<dbReference type="GO" id="GO:0005524">
    <property type="term" value="F:ATP binding"/>
    <property type="evidence" value="ECO:0007669"/>
    <property type="project" value="UniProtKB-KW"/>
</dbReference>
<feature type="domain" description="Helicase C-terminal" evidence="22">
    <location>
        <begin position="411"/>
        <end position="571"/>
    </location>
</feature>
<dbReference type="Pfam" id="PF00270">
    <property type="entry name" value="DEAD"/>
    <property type="match status" value="1"/>
</dbReference>
<dbReference type="Gene3D" id="3.40.50.300">
    <property type="entry name" value="P-loop containing nucleotide triphosphate hydrolases"/>
    <property type="match status" value="2"/>
</dbReference>
<dbReference type="GeneID" id="68110300"/>
<evidence type="ECO:0000256" key="2">
    <source>
        <dbReference type="ARBA" id="ARBA00022540"/>
    </source>
</evidence>
<feature type="region of interest" description="Disordered" evidence="20">
    <location>
        <begin position="564"/>
        <end position="611"/>
    </location>
</feature>
<dbReference type="PANTHER" id="PTHR47958">
    <property type="entry name" value="ATP-DEPENDENT RNA HELICASE DBP3"/>
    <property type="match status" value="1"/>
</dbReference>
<dbReference type="InterPro" id="IPR011545">
    <property type="entry name" value="DEAD/DEAH_box_helicase_dom"/>
</dbReference>
<evidence type="ECO:0000259" key="21">
    <source>
        <dbReference type="PROSITE" id="PS51192"/>
    </source>
</evidence>
<protein>
    <recommendedName>
        <fullName evidence="13">Probable eukaryotic initiation factor 4A</fullName>
        <ecNumber evidence="1">3.6.4.13</ecNumber>
    </recommendedName>
    <alternativeName>
        <fullName evidence="16">ATP-dependent RNA helicase eIF4A</fullName>
    </alternativeName>
</protein>
<evidence type="ECO:0000256" key="20">
    <source>
        <dbReference type="SAM" id="MobiDB-lite"/>
    </source>
</evidence>
<dbReference type="InterPro" id="IPR014001">
    <property type="entry name" value="Helicase_ATP-bd"/>
</dbReference>
<evidence type="ECO:0000256" key="6">
    <source>
        <dbReference type="ARBA" id="ARBA00022801"/>
    </source>
</evidence>
<dbReference type="EC" id="3.6.4.13" evidence="1"/>
<dbReference type="SMART" id="SM00487">
    <property type="entry name" value="DEXDc"/>
    <property type="match status" value="1"/>
</dbReference>
<dbReference type="GO" id="GO:0003724">
    <property type="term" value="F:RNA helicase activity"/>
    <property type="evidence" value="ECO:0007669"/>
    <property type="project" value="UniProtKB-EC"/>
</dbReference>
<dbReference type="CDD" id="cd18787">
    <property type="entry name" value="SF2_C_DEAD"/>
    <property type="match status" value="1"/>
</dbReference>
<feature type="compositionally biased region" description="Low complexity" evidence="20">
    <location>
        <begin position="127"/>
        <end position="140"/>
    </location>
</feature>
<dbReference type="PROSITE" id="PS51194">
    <property type="entry name" value="HELICASE_CTER"/>
    <property type="match status" value="1"/>
</dbReference>
<comment type="similarity">
    <text evidence="12">Belongs to the DEAD box helicase family. eIF4A subfamily.</text>
</comment>
<reference evidence="24 25" key="1">
    <citation type="journal article" date="2019" name="Sci. Rep.">
        <title>Nanopore sequencing improves the draft genome of the human pathogenic amoeba Naegleria fowleri.</title>
        <authorList>
            <person name="Liechti N."/>
            <person name="Schurch N."/>
            <person name="Bruggmann R."/>
            <person name="Wittwer M."/>
        </authorList>
    </citation>
    <scope>NUCLEOTIDE SEQUENCE [LARGE SCALE GENOMIC DNA]</scope>
    <source>
        <strain evidence="24 25">ATCC 30894</strain>
    </source>
</reference>
<evidence type="ECO:0000256" key="12">
    <source>
        <dbReference type="ARBA" id="ARBA00024352"/>
    </source>
</evidence>
<evidence type="ECO:0000256" key="1">
    <source>
        <dbReference type="ARBA" id="ARBA00012552"/>
    </source>
</evidence>
<organism evidence="24 25">
    <name type="scientific">Naegleria fowleri</name>
    <name type="common">Brain eating amoeba</name>
    <dbReference type="NCBI Taxonomy" id="5763"/>
    <lineage>
        <taxon>Eukaryota</taxon>
        <taxon>Discoba</taxon>
        <taxon>Heterolobosea</taxon>
        <taxon>Tetramitia</taxon>
        <taxon>Eutetramitia</taxon>
        <taxon>Vahlkampfiidae</taxon>
        <taxon>Naegleria</taxon>
    </lineage>
</organism>
<dbReference type="GO" id="GO:0008270">
    <property type="term" value="F:zinc ion binding"/>
    <property type="evidence" value="ECO:0007669"/>
    <property type="project" value="UniProtKB-KW"/>
</dbReference>
<evidence type="ECO:0000256" key="10">
    <source>
        <dbReference type="ARBA" id="ARBA00022884"/>
    </source>
</evidence>
<dbReference type="OrthoDB" id="196131at2759"/>
<feature type="region of interest" description="Disordered" evidence="20">
    <location>
        <begin position="1"/>
        <end position="63"/>
    </location>
</feature>
<dbReference type="SMART" id="SM00490">
    <property type="entry name" value="HELICc"/>
    <property type="match status" value="1"/>
</dbReference>